<evidence type="ECO:0000256" key="3">
    <source>
        <dbReference type="ARBA" id="ARBA00022475"/>
    </source>
</evidence>
<feature type="transmembrane region" description="Helical" evidence="9">
    <location>
        <begin position="67"/>
        <end position="85"/>
    </location>
</feature>
<dbReference type="GeneID" id="42180433"/>
<dbReference type="InterPro" id="IPR052157">
    <property type="entry name" value="BCAA_transport_permease"/>
</dbReference>
<dbReference type="InterPro" id="IPR001851">
    <property type="entry name" value="ABC_transp_permease"/>
</dbReference>
<evidence type="ECO:0000256" key="1">
    <source>
        <dbReference type="ARBA" id="ARBA00004651"/>
    </source>
</evidence>
<evidence type="ECO:0000256" key="2">
    <source>
        <dbReference type="ARBA" id="ARBA00022448"/>
    </source>
</evidence>
<evidence type="ECO:0000313" key="10">
    <source>
        <dbReference type="EMBL" id="QCD67036.1"/>
    </source>
</evidence>
<evidence type="ECO:0000256" key="5">
    <source>
        <dbReference type="ARBA" id="ARBA00022970"/>
    </source>
</evidence>
<keyword evidence="2" id="KW-0813">Transport</keyword>
<evidence type="ECO:0000256" key="4">
    <source>
        <dbReference type="ARBA" id="ARBA00022692"/>
    </source>
</evidence>
<dbReference type="Proteomes" id="UP000297053">
    <property type="component" value="Chromosome"/>
</dbReference>
<proteinExistence type="inferred from homology"/>
<dbReference type="Pfam" id="PF02653">
    <property type="entry name" value="BPD_transp_2"/>
    <property type="match status" value="1"/>
</dbReference>
<comment type="similarity">
    <text evidence="8">Belongs to the binding-protein-dependent transport system permease family. LivHM subfamily.</text>
</comment>
<dbReference type="KEGG" id="halz:E5139_15790"/>
<feature type="transmembrane region" description="Helical" evidence="9">
    <location>
        <begin position="234"/>
        <end position="255"/>
    </location>
</feature>
<feature type="transmembrane region" description="Helical" evidence="9">
    <location>
        <begin position="186"/>
        <end position="205"/>
    </location>
</feature>
<keyword evidence="5" id="KW-0029">Amino-acid transport</keyword>
<evidence type="ECO:0000256" key="7">
    <source>
        <dbReference type="ARBA" id="ARBA00023136"/>
    </source>
</evidence>
<dbReference type="RefSeq" id="WP_015763479.1">
    <property type="nucleotide sequence ID" value="NZ_CP039375.1"/>
</dbReference>
<gene>
    <name evidence="10" type="ORF">E5139_15790</name>
</gene>
<evidence type="ECO:0000256" key="6">
    <source>
        <dbReference type="ARBA" id="ARBA00022989"/>
    </source>
</evidence>
<accession>A0A4D6KQE0</accession>
<dbReference type="CDD" id="cd06582">
    <property type="entry name" value="TM_PBP1_LivH_like"/>
    <property type="match status" value="1"/>
</dbReference>
<feature type="transmembrane region" description="Helical" evidence="9">
    <location>
        <begin position="132"/>
        <end position="155"/>
    </location>
</feature>
<dbReference type="AlphaFoldDB" id="A0A4D6KQE0"/>
<dbReference type="GO" id="GO:0005886">
    <property type="term" value="C:plasma membrane"/>
    <property type="evidence" value="ECO:0007669"/>
    <property type="project" value="UniProtKB-SubCell"/>
</dbReference>
<dbReference type="EMBL" id="CP039375">
    <property type="protein sequence ID" value="QCD67036.1"/>
    <property type="molecule type" value="Genomic_DNA"/>
</dbReference>
<comment type="subcellular location">
    <subcellularLocation>
        <location evidence="1">Cell membrane</location>
        <topology evidence="1">Multi-pass membrane protein</topology>
    </subcellularLocation>
</comment>
<reference evidence="10 11" key="2">
    <citation type="submission" date="2019-04" db="EMBL/GenBank/DDBJ databases">
        <authorList>
            <person name="Yang S."/>
            <person name="Wei W."/>
        </authorList>
    </citation>
    <scope>NUCLEOTIDE SEQUENCE [LARGE SCALE GENOMIC DNA]</scope>
    <source>
        <strain evidence="11">ZP60</strain>
    </source>
</reference>
<organism evidence="10 11">
    <name type="scientific">Halomicrobium mukohataei</name>
    <dbReference type="NCBI Taxonomy" id="57705"/>
    <lineage>
        <taxon>Archaea</taxon>
        <taxon>Methanobacteriati</taxon>
        <taxon>Methanobacteriota</taxon>
        <taxon>Stenosarchaea group</taxon>
        <taxon>Halobacteria</taxon>
        <taxon>Halobacteriales</taxon>
        <taxon>Haloarculaceae</taxon>
        <taxon>Halomicrobium</taxon>
    </lineage>
</organism>
<keyword evidence="3" id="KW-1003">Cell membrane</keyword>
<protein>
    <submittedName>
        <fullName evidence="10">Branched-chain amino acid ABC transporter permease</fullName>
    </submittedName>
</protein>
<evidence type="ECO:0000256" key="8">
    <source>
        <dbReference type="ARBA" id="ARBA00037998"/>
    </source>
</evidence>
<sequence>MTLALELAQQVLLQVGFVDGLAEFVRPGTFAEVVLRGLSKAAIYVMIAAGLTLIFGLLGVLNFAHGALTMIGAYLGGLVMVLTVAQGTGPWARLALFFVAMAVVFGLLSALGGSIEVSLIRPLYDRPPIYQILLTFGVTLVLEELARIVVGFYGLQPLAEWQAALGTIPAFLETSQSLGPVSVRGLALFEIFLGALTVAAIWGFLTRTRYGLFIRAGSEDSEMAEALGIDVRRVFTVVFALGAGVAGVAGTLLMWDPVWGASVPLAAESLLPAFVVVIIGGLGTFRGTVVGGLIVGLVDATTTWWFQNVVVEWTWLPEVAIFMILVVALIVRPQGIYGVEEVGGH</sequence>
<feature type="transmembrane region" description="Helical" evidence="9">
    <location>
        <begin position="41"/>
        <end position="60"/>
    </location>
</feature>
<dbReference type="OMA" id="FLQFRPA"/>
<keyword evidence="7 9" id="KW-0472">Membrane</keyword>
<reference evidence="10 11" key="1">
    <citation type="submission" date="2019-04" db="EMBL/GenBank/DDBJ databases">
        <title>Complete genome sequence of Arthrobacter sp. ZXY-2 associated with effective atrazine degradation and salt adaptation.</title>
        <authorList>
            <person name="Zhao X."/>
        </authorList>
    </citation>
    <scope>NUCLEOTIDE SEQUENCE [LARGE SCALE GENOMIC DNA]</scope>
    <source>
        <strain evidence="11">ZP60</strain>
    </source>
</reference>
<dbReference type="PANTHER" id="PTHR11795">
    <property type="entry name" value="BRANCHED-CHAIN AMINO ACID TRANSPORT SYSTEM PERMEASE PROTEIN LIVH"/>
    <property type="match status" value="1"/>
</dbReference>
<evidence type="ECO:0000313" key="11">
    <source>
        <dbReference type="Proteomes" id="UP000297053"/>
    </source>
</evidence>
<dbReference type="PANTHER" id="PTHR11795:SF442">
    <property type="entry name" value="ABC TRANSPORTER ATP-BINDING PROTEIN"/>
    <property type="match status" value="1"/>
</dbReference>
<name>A0A4D6KQE0_9EURY</name>
<dbReference type="GO" id="GO:0022857">
    <property type="term" value="F:transmembrane transporter activity"/>
    <property type="evidence" value="ECO:0007669"/>
    <property type="project" value="InterPro"/>
</dbReference>
<feature type="transmembrane region" description="Helical" evidence="9">
    <location>
        <begin position="91"/>
        <end position="111"/>
    </location>
</feature>
<evidence type="ECO:0000256" key="9">
    <source>
        <dbReference type="SAM" id="Phobius"/>
    </source>
</evidence>
<dbReference type="GO" id="GO:0006865">
    <property type="term" value="P:amino acid transport"/>
    <property type="evidence" value="ECO:0007669"/>
    <property type="project" value="UniProtKB-KW"/>
</dbReference>
<keyword evidence="4 9" id="KW-0812">Transmembrane</keyword>
<keyword evidence="6 9" id="KW-1133">Transmembrane helix</keyword>
<feature type="transmembrane region" description="Helical" evidence="9">
    <location>
        <begin position="313"/>
        <end position="331"/>
    </location>
</feature>